<dbReference type="Pfam" id="PF22982">
    <property type="entry name" value="WHD_HRQ1"/>
    <property type="match status" value="1"/>
</dbReference>
<dbReference type="Pfam" id="PF00270">
    <property type="entry name" value="DEAD"/>
    <property type="match status" value="1"/>
</dbReference>
<dbReference type="Pfam" id="PF00271">
    <property type="entry name" value="Helicase_C"/>
    <property type="match status" value="1"/>
</dbReference>
<dbReference type="GO" id="GO:0036297">
    <property type="term" value="P:interstrand cross-link repair"/>
    <property type="evidence" value="ECO:0007669"/>
    <property type="project" value="TreeGrafter"/>
</dbReference>
<gene>
    <name evidence="6" type="ORF">FH972_017734</name>
</gene>
<dbReference type="PROSITE" id="PS51194">
    <property type="entry name" value="HELICASE_CTER"/>
    <property type="match status" value="1"/>
</dbReference>
<dbReference type="InterPro" id="IPR029071">
    <property type="entry name" value="Ubiquitin-like_domsf"/>
</dbReference>
<dbReference type="PANTHER" id="PTHR47957">
    <property type="entry name" value="ATP-DEPENDENT HELICASE HRQ1"/>
    <property type="match status" value="1"/>
</dbReference>
<dbReference type="Pfam" id="PF09369">
    <property type="entry name" value="MZB"/>
    <property type="match status" value="1"/>
</dbReference>
<keyword evidence="7" id="KW-1185">Reference proteome</keyword>
<protein>
    <submittedName>
        <fullName evidence="6">Uncharacterized protein</fullName>
    </submittedName>
</protein>
<dbReference type="SUPFAM" id="SSF52540">
    <property type="entry name" value="P-loop containing nucleoside triphosphate hydrolases"/>
    <property type="match status" value="1"/>
</dbReference>
<dbReference type="Gene3D" id="3.40.50.300">
    <property type="entry name" value="P-loop containing nucleotide triphosphate hydrolases"/>
    <property type="match status" value="2"/>
</dbReference>
<dbReference type="Proteomes" id="UP000327013">
    <property type="component" value="Chromosome 7"/>
</dbReference>
<dbReference type="SMART" id="SM00487">
    <property type="entry name" value="DEXDc"/>
    <property type="match status" value="1"/>
</dbReference>
<name>A0A5N6RNQ8_9ROSI</name>
<dbReference type="EMBL" id="CM017327">
    <property type="protein sequence ID" value="KAE8099780.1"/>
    <property type="molecule type" value="Genomic_DNA"/>
</dbReference>
<dbReference type="GO" id="GO:0005634">
    <property type="term" value="C:nucleus"/>
    <property type="evidence" value="ECO:0007669"/>
    <property type="project" value="TreeGrafter"/>
</dbReference>
<evidence type="ECO:0000256" key="2">
    <source>
        <dbReference type="ARBA" id="ARBA00022840"/>
    </source>
</evidence>
<accession>A0A5N6RNQ8</accession>
<dbReference type="InterPro" id="IPR001650">
    <property type="entry name" value="Helicase_C-like"/>
</dbReference>
<evidence type="ECO:0000256" key="1">
    <source>
        <dbReference type="ARBA" id="ARBA00022741"/>
    </source>
</evidence>
<evidence type="ECO:0000259" key="5">
    <source>
        <dbReference type="PROSITE" id="PS51194"/>
    </source>
</evidence>
<evidence type="ECO:0000313" key="6">
    <source>
        <dbReference type="EMBL" id="KAE8099780.1"/>
    </source>
</evidence>
<dbReference type="InterPro" id="IPR055227">
    <property type="entry name" value="HRQ1_WHD"/>
</dbReference>
<dbReference type="GO" id="GO:0005524">
    <property type="term" value="F:ATP binding"/>
    <property type="evidence" value="ECO:0007669"/>
    <property type="project" value="UniProtKB-KW"/>
</dbReference>
<dbReference type="InterPro" id="IPR018973">
    <property type="entry name" value="MZB"/>
</dbReference>
<feature type="domain" description="Helicase C-terminal" evidence="5">
    <location>
        <begin position="742"/>
        <end position="900"/>
    </location>
</feature>
<evidence type="ECO:0000259" key="4">
    <source>
        <dbReference type="PROSITE" id="PS51192"/>
    </source>
</evidence>
<dbReference type="SUPFAM" id="SSF54236">
    <property type="entry name" value="Ubiquitin-like"/>
    <property type="match status" value="1"/>
</dbReference>
<dbReference type="GO" id="GO:0006289">
    <property type="term" value="P:nucleotide-excision repair"/>
    <property type="evidence" value="ECO:0007669"/>
    <property type="project" value="TreeGrafter"/>
</dbReference>
<dbReference type="InterPro" id="IPR011545">
    <property type="entry name" value="DEAD/DEAH_box_helicase_dom"/>
</dbReference>
<dbReference type="InterPro" id="IPR014001">
    <property type="entry name" value="Helicase_ATP-bd"/>
</dbReference>
<dbReference type="GO" id="GO:0043138">
    <property type="term" value="F:3'-5' DNA helicase activity"/>
    <property type="evidence" value="ECO:0007669"/>
    <property type="project" value="TreeGrafter"/>
</dbReference>
<dbReference type="PROSITE" id="PS51192">
    <property type="entry name" value="HELICASE_ATP_BIND_1"/>
    <property type="match status" value="1"/>
</dbReference>
<evidence type="ECO:0000256" key="3">
    <source>
        <dbReference type="SAM" id="MobiDB-lite"/>
    </source>
</evidence>
<feature type="region of interest" description="Disordered" evidence="3">
    <location>
        <begin position="413"/>
        <end position="436"/>
    </location>
</feature>
<dbReference type="OrthoDB" id="18781at2759"/>
<dbReference type="InterPro" id="IPR027417">
    <property type="entry name" value="P-loop_NTPase"/>
</dbReference>
<proteinExistence type="predicted"/>
<evidence type="ECO:0000313" key="7">
    <source>
        <dbReference type="Proteomes" id="UP000327013"/>
    </source>
</evidence>
<dbReference type="GO" id="GO:0003676">
    <property type="term" value="F:nucleic acid binding"/>
    <property type="evidence" value="ECO:0007669"/>
    <property type="project" value="InterPro"/>
</dbReference>
<reference evidence="6 7" key="1">
    <citation type="submission" date="2019-06" db="EMBL/GenBank/DDBJ databases">
        <title>A chromosomal-level reference genome of Carpinus fangiana (Coryloideae, Betulaceae).</title>
        <authorList>
            <person name="Yang X."/>
            <person name="Wang Z."/>
            <person name="Zhang L."/>
            <person name="Hao G."/>
            <person name="Liu J."/>
            <person name="Yang Y."/>
        </authorList>
    </citation>
    <scope>NUCLEOTIDE SEQUENCE [LARGE SCALE GENOMIC DNA]</scope>
    <source>
        <strain evidence="6">Cfa_2016G</strain>
        <tissue evidence="6">Leaf</tissue>
    </source>
</reference>
<sequence length="1266" mass="141465">MAGSAGREIQVRTITGESTTVLVPNNSTIEELKLLLKQSFPPASNSPNFHLFFKARLITLPSQISTYPFENGEFIVLVPFTKKDMRAQEFEQSKTSLNSPNNSSISKFADLAWSDMMQDLSYLRETSGNETRTNRKVGSFSLGDGRDIMEGNSSLGDRKETMVGMPSSCSFEAKRKRGFDFHKRMGLPYDLILDTLRYNSKEALDEHNCEVFLKVLESVNCLSDPHSGFCLLSRKANFRAGGMGVGSGNSCLCPAWLKMIMKAFAFLNIFSAFHHLQQKKLTTSRLEEVLNQLGKSGIKLCMKDIEHLSLVCPKGVRFSDNEMEKTSFGDTLIIINCSTELKDRIDHNPKTARRRLPVAVPKVISAMKRRESSFKTNLLEAVELIVCKNGPEILVAFSLEELLLSVKEHGTAASGKEVKRTRRSSGASSSDSDHVHCHETNSLLPLEMVEHLRKGIGSKGQMVHVEDVGAREATYVEIPNQLSDNMRLALKSLGITKLYSHQAESIEASHAGKNVVVATMTSSGKSLCYNLAVLEVLSQNLLSCALYLFPTKALAQDQLRALLDMTKGFDASLNIGIYDGDTSQKDRTWLRDNAKLLITNPDMLHISILPHHERFRRILSNLRFVVIDEAHAYKGAFGCHTALIIRRLRRLCSHVYGSDPYFIFSTATSSNPREHCMELANLPTLELIQNDGSPSTRKLFILWNPIACPKTVLQLLEETRSMDTGGSTVEIANFRNSSPLLNVSRLFAEMVQHGLRCIAFCKSRKLCEIVLTYTREILQDTAPHLVESICAYRAGYIATDRRRIERDFFDGKLCGIAATNALELGIDVGHIDVTLHLGFPGSIASLWQQAGRAGRRERLSLSVYVAFGGPLDQYFMNHPNKLFGSPIECCHIDAQNQQVLEQHLVCAAHEYPLCLLYDEKYFGSGLNSSISSLKTRGYLSTDQSCDSSFQMWNYIGHEKMPSHSVSIRAIENVRYEVIDQRNDEVLEEVEESKAFFQIYEGAVYMHQGETYLVKKLDLSNKIALCEEADLKYYTRTRDYTDVHVNGGKIAYPVKVSNIQLSRTTAKAHTCKVTTNWFGFYRIWRGSNKIFDTVELSLPSYSYNSQAVWIPVPQSIKAAVNKQNFDFRGGLHAASHAILNVVPLHIICNSSDLAPECPNPHDRRYYAERILLYDQHPGGLGVSVQVQPLFTELLTAALELLTSCYCLGDAGCPNCVQSFACHEYNEVLHKDAAIIILKGVLDADKSYFRGCANSSQVSGAEDPCQNV</sequence>
<dbReference type="SMART" id="SM00490">
    <property type="entry name" value="HELICc"/>
    <property type="match status" value="1"/>
</dbReference>
<dbReference type="CDD" id="cd18797">
    <property type="entry name" value="SF2_C_Hrq"/>
    <property type="match status" value="1"/>
</dbReference>
<dbReference type="AlphaFoldDB" id="A0A5N6RNQ8"/>
<dbReference type="PANTHER" id="PTHR47957:SF3">
    <property type="entry name" value="ATP-DEPENDENT HELICASE HRQ1"/>
    <property type="match status" value="1"/>
</dbReference>
<feature type="domain" description="Helicase ATP-binding" evidence="4">
    <location>
        <begin position="506"/>
        <end position="687"/>
    </location>
</feature>
<keyword evidence="1" id="KW-0547">Nucleotide-binding</keyword>
<keyword evidence="2" id="KW-0067">ATP-binding</keyword>
<organism evidence="6 7">
    <name type="scientific">Carpinus fangiana</name>
    <dbReference type="NCBI Taxonomy" id="176857"/>
    <lineage>
        <taxon>Eukaryota</taxon>
        <taxon>Viridiplantae</taxon>
        <taxon>Streptophyta</taxon>
        <taxon>Embryophyta</taxon>
        <taxon>Tracheophyta</taxon>
        <taxon>Spermatophyta</taxon>
        <taxon>Magnoliopsida</taxon>
        <taxon>eudicotyledons</taxon>
        <taxon>Gunneridae</taxon>
        <taxon>Pentapetalae</taxon>
        <taxon>rosids</taxon>
        <taxon>fabids</taxon>
        <taxon>Fagales</taxon>
        <taxon>Betulaceae</taxon>
        <taxon>Carpinus</taxon>
    </lineage>
</organism>
<dbReference type="FunFam" id="3.40.50.300:FF:001137">
    <property type="entry name" value="DEAD/DEAH box helicase"/>
    <property type="match status" value="1"/>
</dbReference>
<dbReference type="CDD" id="cd17039">
    <property type="entry name" value="Ubl_ubiquitin_like"/>
    <property type="match status" value="1"/>
</dbReference>
<dbReference type="CDD" id="cd17923">
    <property type="entry name" value="DEXHc_Hrq1-like"/>
    <property type="match status" value="1"/>
</dbReference>